<reference evidence="2 3" key="1">
    <citation type="submission" date="2017-03" db="EMBL/GenBank/DDBJ databases">
        <title>Paenibacillus larvae genome sequencing.</title>
        <authorList>
            <person name="Dingman D.W."/>
        </authorList>
    </citation>
    <scope>NUCLEOTIDE SEQUENCE [LARGE SCALE GENOMIC DNA]</scope>
    <source>
        <strain evidence="2 3">SAG 10367</strain>
    </source>
</reference>
<dbReference type="PANTHER" id="PTHR43143:SF1">
    <property type="entry name" value="SERINE_THREONINE-PROTEIN PHOSPHATASE CPPED1"/>
    <property type="match status" value="1"/>
</dbReference>
<dbReference type="Proteomes" id="UP000192727">
    <property type="component" value="Chromosome"/>
</dbReference>
<evidence type="ECO:0000313" key="3">
    <source>
        <dbReference type="Proteomes" id="UP000192727"/>
    </source>
</evidence>
<dbReference type="GO" id="GO:0016787">
    <property type="term" value="F:hydrolase activity"/>
    <property type="evidence" value="ECO:0007669"/>
    <property type="project" value="InterPro"/>
</dbReference>
<dbReference type="SUPFAM" id="SSF56300">
    <property type="entry name" value="Metallo-dependent phosphatases"/>
    <property type="match status" value="1"/>
</dbReference>
<protein>
    <recommendedName>
        <fullName evidence="1">Calcineurin-like phosphoesterase domain-containing protein</fullName>
    </recommendedName>
</protein>
<dbReference type="PANTHER" id="PTHR43143">
    <property type="entry name" value="METALLOPHOSPHOESTERASE, CALCINEURIN SUPERFAMILY"/>
    <property type="match status" value="1"/>
</dbReference>
<evidence type="ECO:0000313" key="2">
    <source>
        <dbReference type="EMBL" id="ARF67965.1"/>
    </source>
</evidence>
<proteinExistence type="predicted"/>
<dbReference type="AlphaFoldDB" id="A0A1V0URP8"/>
<dbReference type="RefSeq" id="WP_083039760.1">
    <property type="nucleotide sequence ID" value="NZ_CP020557.1"/>
</dbReference>
<dbReference type="EMBL" id="CP020557">
    <property type="protein sequence ID" value="ARF67965.1"/>
    <property type="molecule type" value="Genomic_DNA"/>
</dbReference>
<organism evidence="2 3">
    <name type="scientific">Paenibacillus larvae subsp. pulvifaciens</name>
    <dbReference type="NCBI Taxonomy" id="1477"/>
    <lineage>
        <taxon>Bacteria</taxon>
        <taxon>Bacillati</taxon>
        <taxon>Bacillota</taxon>
        <taxon>Bacilli</taxon>
        <taxon>Bacillales</taxon>
        <taxon>Paenibacillaceae</taxon>
        <taxon>Paenibacillus</taxon>
    </lineage>
</organism>
<evidence type="ECO:0000259" key="1">
    <source>
        <dbReference type="Pfam" id="PF00149"/>
    </source>
</evidence>
<dbReference type="InterPro" id="IPR051918">
    <property type="entry name" value="STPP_CPPED1"/>
</dbReference>
<gene>
    <name evidence="2" type="ORF">B7C51_09190</name>
</gene>
<dbReference type="Pfam" id="PF00149">
    <property type="entry name" value="Metallophos"/>
    <property type="match status" value="1"/>
</dbReference>
<sequence>MKRTKLILGLLGMLGLLIAAGSFSIAGSTGVFSDDKEIRSHEALSQEPKLLTFQVLSDLHIEKGDKKSHRLLRNALEDYHKHVPDSKLMVLNGDLTGGMEQDYEALSGILSASPHPPLHAVMGNHDYYQIWRQPGGSWNPKRLNPNWSSEKAKKLFLKYFPYKQVYHETWINGFQFIFLGSESYRDDHPETFENAYLSNIQLAWLEKRLKPRTREKKDSRKPVFVFLHQPLPFTLEGTDKELGITQHKQLRAILGRHPEVVFISGHTHYDAAQTKQFVRDTFMMAGCGSVRLTYGADNEPIHPVRSQSLTIDVTDKEVIFRVRDHTRKEWAGQPFVYKYK</sequence>
<dbReference type="Gene3D" id="3.60.21.10">
    <property type="match status" value="1"/>
</dbReference>
<name>A0A1V0URP8_9BACL</name>
<feature type="domain" description="Calcineurin-like phosphoesterase" evidence="1">
    <location>
        <begin position="54"/>
        <end position="269"/>
    </location>
</feature>
<dbReference type="InterPro" id="IPR029052">
    <property type="entry name" value="Metallo-depent_PP-like"/>
</dbReference>
<dbReference type="InterPro" id="IPR004843">
    <property type="entry name" value="Calcineurin-like_PHP"/>
</dbReference>
<accession>A0A1V0URP8</accession>